<evidence type="ECO:0000256" key="1">
    <source>
        <dbReference type="SAM" id="Phobius"/>
    </source>
</evidence>
<dbReference type="AlphaFoldDB" id="A0A9P8G8J0"/>
<name>A0A9P8G8J0_AURME</name>
<comment type="caution">
    <text evidence="2">The sequence shown here is derived from an EMBL/GenBank/DDBJ whole genome shotgun (WGS) entry which is preliminary data.</text>
</comment>
<reference evidence="2" key="2">
    <citation type="submission" date="2021-08" db="EMBL/GenBank/DDBJ databases">
        <authorList>
            <person name="Gostincar C."/>
            <person name="Sun X."/>
            <person name="Song Z."/>
            <person name="Gunde-Cimerman N."/>
        </authorList>
    </citation>
    <scope>NUCLEOTIDE SEQUENCE</scope>
    <source>
        <strain evidence="2">EXF-8016</strain>
    </source>
</reference>
<protein>
    <submittedName>
        <fullName evidence="2">Uncharacterized protein</fullName>
    </submittedName>
</protein>
<accession>A0A9P8G8J0</accession>
<reference evidence="2" key="1">
    <citation type="journal article" date="2021" name="J Fungi (Basel)">
        <title>Virulence traits and population genomics of the black yeast Aureobasidium melanogenum.</title>
        <authorList>
            <person name="Cernosa A."/>
            <person name="Sun X."/>
            <person name="Gostincar C."/>
            <person name="Fang C."/>
            <person name="Gunde-Cimerman N."/>
            <person name="Song Z."/>
        </authorList>
    </citation>
    <scope>NUCLEOTIDE SEQUENCE</scope>
    <source>
        <strain evidence="2">EXF-8016</strain>
    </source>
</reference>
<dbReference type="EMBL" id="JAHFYH010000149">
    <property type="protein sequence ID" value="KAH0211005.1"/>
    <property type="molecule type" value="Genomic_DNA"/>
</dbReference>
<feature type="transmembrane region" description="Helical" evidence="1">
    <location>
        <begin position="506"/>
        <end position="529"/>
    </location>
</feature>
<evidence type="ECO:0000313" key="2">
    <source>
        <dbReference type="EMBL" id="KAH0211005.1"/>
    </source>
</evidence>
<dbReference type="OrthoDB" id="5342924at2759"/>
<dbReference type="Proteomes" id="UP000767238">
    <property type="component" value="Unassembled WGS sequence"/>
</dbReference>
<evidence type="ECO:0000313" key="3">
    <source>
        <dbReference type="Proteomes" id="UP000767238"/>
    </source>
</evidence>
<organism evidence="2 3">
    <name type="scientific">Aureobasidium melanogenum</name>
    <name type="common">Aureobasidium pullulans var. melanogenum</name>
    <dbReference type="NCBI Taxonomy" id="46634"/>
    <lineage>
        <taxon>Eukaryota</taxon>
        <taxon>Fungi</taxon>
        <taxon>Dikarya</taxon>
        <taxon>Ascomycota</taxon>
        <taxon>Pezizomycotina</taxon>
        <taxon>Dothideomycetes</taxon>
        <taxon>Dothideomycetidae</taxon>
        <taxon>Dothideales</taxon>
        <taxon>Saccotheciaceae</taxon>
        <taxon>Aureobasidium</taxon>
    </lineage>
</organism>
<feature type="non-terminal residue" evidence="2">
    <location>
        <position position="606"/>
    </location>
</feature>
<sequence length="606" mass="67193">MIYMNVTPHFVDGNVSTLAFQFLAKFLELLAQASLGSAVFAYLRAIWTDKEPIPFGALFAGLQISSVNYLWSLEFAGVVTCKWFRLTRKLLFLFLIPLSIILAVGIGPSIAIALTPTPGNFPSGWFEAWMNATEEQLFPSVINQTARVYDFSSNCSSGDCARYGYESAIEMAKFYQRSNSGYQLHQGSLALTQDTEPNRMIRCNTSTGYYVYDYVSATASLPSKVIAWSLSKMAQQSYRLSGHDSASGKNFTLETRQPIVTANCTRADWLSPISLHMNMLEYGYNLTSESLRQLSFTDSFEWVFVEHNDSFFQGAPYLKPSVWAVIQHSRNYTTVCAIHGSYGHVQNSISISSQVAYGGGSNGLIDSQAIIEYEKRISIKLLPSWVTRNLPPLSTLLNEGLTEIYLSTFLATSLAISLGQWPKQILHYPVEDPNSFSYLFEPDAGILVGNSGLDNRLFTGSFGIDSSPKNVLYPGSQIAEAQGNYRLRMNITAQGYGYFIDQPTKAIAISVLAAYCLYIMVFVVLALTVNRTHSSAWDSIGELTALAIMSRPDDKLRNTSAGIETVALFRLPTNIRAVDDNHLEILFGEDEGGPKSAVVEKDKEYE</sequence>
<gene>
    <name evidence="2" type="ORF">KCV03_g9863</name>
</gene>
<feature type="transmembrane region" description="Helical" evidence="1">
    <location>
        <begin position="91"/>
        <end position="114"/>
    </location>
</feature>
<keyword evidence="1" id="KW-1133">Transmembrane helix</keyword>
<keyword evidence="1" id="KW-0472">Membrane</keyword>
<proteinExistence type="predicted"/>
<keyword evidence="1" id="KW-0812">Transmembrane</keyword>